<comment type="caution">
    <text evidence="2">The sequence shown here is derived from an EMBL/GenBank/DDBJ whole genome shotgun (WGS) entry which is preliminary data.</text>
</comment>
<evidence type="ECO:0000256" key="1">
    <source>
        <dbReference type="SAM" id="MobiDB-lite"/>
    </source>
</evidence>
<dbReference type="EMBL" id="MNUE01000098">
    <property type="protein sequence ID" value="OJD29002.1"/>
    <property type="molecule type" value="Genomic_DNA"/>
</dbReference>
<keyword evidence="3" id="KW-1185">Reference proteome</keyword>
<organism evidence="2 3">
    <name type="scientific">Diplodia corticola</name>
    <dbReference type="NCBI Taxonomy" id="236234"/>
    <lineage>
        <taxon>Eukaryota</taxon>
        <taxon>Fungi</taxon>
        <taxon>Dikarya</taxon>
        <taxon>Ascomycota</taxon>
        <taxon>Pezizomycotina</taxon>
        <taxon>Dothideomycetes</taxon>
        <taxon>Dothideomycetes incertae sedis</taxon>
        <taxon>Botryosphaeriales</taxon>
        <taxon>Botryosphaeriaceae</taxon>
        <taxon>Diplodia</taxon>
    </lineage>
</organism>
<gene>
    <name evidence="2" type="ORF">BKCO1_980006</name>
</gene>
<sequence>MSDNNMQGVEMNEATPSRQTDSGQRTQAPTHLQSSSAITVAAPPPTPTQPVLSAQPATTSFAINPFSETPFPTGLAGNSTSPATAITPIASLQTVSTSSNSSNRATPSPVILRRPGTATIAPWHTWNRLLGIMRRIPGDTSAGIEHIHRLASRTMSLRASSVGTKAVRKAEAAKGHTLQPTERKAVKNAAVARDPFHTQLVEVMGGKGAKHTDEQLDKFVTGRRVTYRCCRCHKVARTNQAGGLVALSGRGEPVCGCGHVLCLICLHVQRMGDELIEFEFMGLDDEDEDGAGSQDGGNGGGMGDADMVMEIEA</sequence>
<protein>
    <submittedName>
        <fullName evidence="2">Uncharacterized protein</fullName>
    </submittedName>
</protein>
<dbReference type="Proteomes" id="UP000183809">
    <property type="component" value="Unassembled WGS sequence"/>
</dbReference>
<feature type="compositionally biased region" description="Gly residues" evidence="1">
    <location>
        <begin position="293"/>
        <end position="303"/>
    </location>
</feature>
<accession>A0A1J9QLQ8</accession>
<evidence type="ECO:0000313" key="3">
    <source>
        <dbReference type="Proteomes" id="UP000183809"/>
    </source>
</evidence>
<reference evidence="2 3" key="1">
    <citation type="submission" date="2016-10" db="EMBL/GenBank/DDBJ databases">
        <title>Proteomics and genomics reveal pathogen-plant mechanisms compatible with a hemibiotrophic lifestyle of Diplodia corticola.</title>
        <authorList>
            <person name="Fernandes I."/>
            <person name="De Jonge R."/>
            <person name="Van De Peer Y."/>
            <person name="Devreese B."/>
            <person name="Alves A."/>
            <person name="Esteves A.C."/>
        </authorList>
    </citation>
    <scope>NUCLEOTIDE SEQUENCE [LARGE SCALE GENOMIC DNA]</scope>
    <source>
        <strain evidence="2 3">CBS 112549</strain>
    </source>
</reference>
<dbReference type="AlphaFoldDB" id="A0A1J9QLQ8"/>
<evidence type="ECO:0000313" key="2">
    <source>
        <dbReference type="EMBL" id="OJD29002.1"/>
    </source>
</evidence>
<dbReference type="GeneID" id="31020335"/>
<dbReference type="RefSeq" id="XP_020125262.1">
    <property type="nucleotide sequence ID" value="XM_020280071.1"/>
</dbReference>
<name>A0A1J9QLQ8_9PEZI</name>
<feature type="region of interest" description="Disordered" evidence="1">
    <location>
        <begin position="1"/>
        <end position="53"/>
    </location>
</feature>
<proteinExistence type="predicted"/>
<feature type="region of interest" description="Disordered" evidence="1">
    <location>
        <begin position="286"/>
        <end position="305"/>
    </location>
</feature>
<feature type="compositionally biased region" description="Polar residues" evidence="1">
    <location>
        <begin position="14"/>
        <end position="33"/>
    </location>
</feature>